<reference evidence="3" key="1">
    <citation type="submission" date="2017-10" db="EMBL/GenBank/DDBJ databases">
        <title>Completed PacBio SMRT sequence of Methylosinus trichosporium OB3b reveals presence of a third large plasmid.</title>
        <authorList>
            <person name="Charles T.C."/>
            <person name="Lynch M.D.J."/>
            <person name="Heil J.R."/>
            <person name="Cheng J."/>
        </authorList>
    </citation>
    <scope>NUCLEOTIDE SEQUENCE [LARGE SCALE GENOMIC DNA]</scope>
    <source>
        <strain evidence="3">OB3b</strain>
    </source>
</reference>
<organism evidence="2 3">
    <name type="scientific">Methylosinus trichosporium (strain ATCC 35070 / NCIMB 11131 / UNIQEM 75 / OB3b)</name>
    <dbReference type="NCBI Taxonomy" id="595536"/>
    <lineage>
        <taxon>Bacteria</taxon>
        <taxon>Pseudomonadati</taxon>
        <taxon>Pseudomonadota</taxon>
        <taxon>Alphaproteobacteria</taxon>
        <taxon>Hyphomicrobiales</taxon>
        <taxon>Methylocystaceae</taxon>
        <taxon>Methylosinus</taxon>
    </lineage>
</organism>
<keyword evidence="1" id="KW-0812">Transmembrane</keyword>
<dbReference type="RefSeq" id="WP_003611444.1">
    <property type="nucleotide sequence ID" value="NZ_ADVE02000001.1"/>
</dbReference>
<dbReference type="Proteomes" id="UP000230709">
    <property type="component" value="Chromosome"/>
</dbReference>
<accession>A0A2D2D4Z3</accession>
<evidence type="ECO:0000313" key="2">
    <source>
        <dbReference type="EMBL" id="ATQ70042.1"/>
    </source>
</evidence>
<proteinExistence type="predicted"/>
<evidence type="ECO:0000313" key="3">
    <source>
        <dbReference type="Proteomes" id="UP000230709"/>
    </source>
</evidence>
<keyword evidence="3" id="KW-1185">Reference proteome</keyword>
<dbReference type="KEGG" id="mtw:CQW49_20730"/>
<evidence type="ECO:0008006" key="4">
    <source>
        <dbReference type="Google" id="ProtNLM"/>
    </source>
</evidence>
<feature type="transmembrane region" description="Helical" evidence="1">
    <location>
        <begin position="6"/>
        <end position="26"/>
    </location>
</feature>
<dbReference type="EMBL" id="CP023737">
    <property type="protein sequence ID" value="ATQ70042.1"/>
    <property type="molecule type" value="Genomic_DNA"/>
</dbReference>
<gene>
    <name evidence="2" type="ORF">CQW49_20730</name>
</gene>
<protein>
    <recommendedName>
        <fullName evidence="4">DUF1190 domain-containing protein</fullName>
    </recommendedName>
</protein>
<keyword evidence="1" id="KW-1133">Transmembrane helix</keyword>
<evidence type="ECO:0000256" key="1">
    <source>
        <dbReference type="SAM" id="Phobius"/>
    </source>
</evidence>
<keyword evidence="1" id="KW-0472">Membrane</keyword>
<dbReference type="STRING" id="595536.GCA_000178815_01052"/>
<name>A0A2D2D4Z3_METT3</name>
<sequence length="133" mass="14113">MARPSLVFVAAASLAVIGGATLYFVLRRTPACASGGALMATAQQCRALGFDASICASAVDKSRALALRAAPKQDTSFACEVLYSDCFAGPDGRFTPSPSFCLAPGATEPTEIRYLEYGSDRLKRKKLQEVRLD</sequence>
<dbReference type="AlphaFoldDB" id="A0A2D2D4Z3"/>